<dbReference type="InterPro" id="IPR002173">
    <property type="entry name" value="Carboh/pur_kinase_PfkB_CS"/>
</dbReference>
<evidence type="ECO:0000313" key="7">
    <source>
        <dbReference type="Proteomes" id="UP000294927"/>
    </source>
</evidence>
<feature type="domain" description="Carbohydrate kinase PfkB" evidence="5">
    <location>
        <begin position="3"/>
        <end position="290"/>
    </location>
</feature>
<dbReference type="GO" id="GO:0016301">
    <property type="term" value="F:kinase activity"/>
    <property type="evidence" value="ECO:0007669"/>
    <property type="project" value="UniProtKB-KW"/>
</dbReference>
<evidence type="ECO:0000313" key="6">
    <source>
        <dbReference type="EMBL" id="TDV54919.1"/>
    </source>
</evidence>
<evidence type="ECO:0000256" key="1">
    <source>
        <dbReference type="ARBA" id="ARBA00010688"/>
    </source>
</evidence>
<protein>
    <submittedName>
        <fullName evidence="6">Sugar/nucleoside kinase (Ribokinase family)</fullName>
    </submittedName>
</protein>
<keyword evidence="7" id="KW-1185">Reference proteome</keyword>
<evidence type="ECO:0000256" key="4">
    <source>
        <dbReference type="RuleBase" id="RU003704"/>
    </source>
</evidence>
<dbReference type="PRINTS" id="PR00990">
    <property type="entry name" value="RIBOKINASE"/>
</dbReference>
<organism evidence="6 7">
    <name type="scientific">Actinophytocola oryzae</name>
    <dbReference type="NCBI Taxonomy" id="502181"/>
    <lineage>
        <taxon>Bacteria</taxon>
        <taxon>Bacillati</taxon>
        <taxon>Actinomycetota</taxon>
        <taxon>Actinomycetes</taxon>
        <taxon>Pseudonocardiales</taxon>
        <taxon>Pseudonocardiaceae</taxon>
    </lineage>
</organism>
<dbReference type="AlphaFoldDB" id="A0A4R7VZD6"/>
<dbReference type="RefSeq" id="WP_133902048.1">
    <property type="nucleotide sequence ID" value="NZ_SOCP01000003.1"/>
</dbReference>
<keyword evidence="3 4" id="KW-0418">Kinase</keyword>
<dbReference type="SUPFAM" id="SSF53613">
    <property type="entry name" value="Ribokinase-like"/>
    <property type="match status" value="1"/>
</dbReference>
<dbReference type="Pfam" id="PF00294">
    <property type="entry name" value="PfkB"/>
    <property type="match status" value="1"/>
</dbReference>
<dbReference type="OrthoDB" id="7946249at2"/>
<reference evidence="6 7" key="1">
    <citation type="submission" date="2019-03" db="EMBL/GenBank/DDBJ databases">
        <title>Genomic Encyclopedia of Archaeal and Bacterial Type Strains, Phase II (KMG-II): from individual species to whole genera.</title>
        <authorList>
            <person name="Goeker M."/>
        </authorList>
    </citation>
    <scope>NUCLEOTIDE SEQUENCE [LARGE SCALE GENOMIC DNA]</scope>
    <source>
        <strain evidence="6 7">DSM 45499</strain>
    </source>
</reference>
<dbReference type="GO" id="GO:0006796">
    <property type="term" value="P:phosphate-containing compound metabolic process"/>
    <property type="evidence" value="ECO:0007669"/>
    <property type="project" value="UniProtKB-ARBA"/>
</dbReference>
<dbReference type="CDD" id="cd01166">
    <property type="entry name" value="KdgK"/>
    <property type="match status" value="1"/>
</dbReference>
<evidence type="ECO:0000256" key="3">
    <source>
        <dbReference type="ARBA" id="ARBA00022777"/>
    </source>
</evidence>
<dbReference type="InterPro" id="IPR029056">
    <property type="entry name" value="Ribokinase-like"/>
</dbReference>
<keyword evidence="2 4" id="KW-0808">Transferase</keyword>
<comment type="caution">
    <text evidence="6">The sequence shown here is derived from an EMBL/GenBank/DDBJ whole genome shotgun (WGS) entry which is preliminary data.</text>
</comment>
<evidence type="ECO:0000256" key="2">
    <source>
        <dbReference type="ARBA" id="ARBA00022679"/>
    </source>
</evidence>
<accession>A0A4R7VZD6</accession>
<comment type="similarity">
    <text evidence="1 4">Belongs to the carbohydrate kinase PfkB family.</text>
</comment>
<name>A0A4R7VZD6_9PSEU</name>
<evidence type="ECO:0000259" key="5">
    <source>
        <dbReference type="Pfam" id="PF00294"/>
    </source>
</evidence>
<dbReference type="PROSITE" id="PS00584">
    <property type="entry name" value="PFKB_KINASES_2"/>
    <property type="match status" value="1"/>
</dbReference>
<dbReference type="Gene3D" id="3.40.1190.20">
    <property type="match status" value="1"/>
</dbReference>
<dbReference type="InterPro" id="IPR011611">
    <property type="entry name" value="PfkB_dom"/>
</dbReference>
<proteinExistence type="inferred from homology"/>
<sequence>MVDLLVIGDANPDVIVGPLTEPLAFGQQEQLVASGSLVLGGSGAITACGAARLGLSVAIAGRIGDDGAGRFVLDSLASRGVDTSALVVDPALPTPLTVVVTRDDDRAMLTAGVGAAFDVPRALLVSARHVHVSSYFLMPPMAAVLPRLLEEARAHGATTSLDTNDDPSGEWDVGAMLDAVDVLLPNAREALRLSGADSVSAAAEVLATRVPVVAVKNGAAGAFCHNGRKVLHNKGIAVSAVDTVGAGDSFAAGFIAARSHGLSVERSLDVATVCGALSTRDVGGTAAQPTWDDVMSHLEGTQA</sequence>
<dbReference type="EMBL" id="SOCP01000003">
    <property type="protein sequence ID" value="TDV54919.1"/>
    <property type="molecule type" value="Genomic_DNA"/>
</dbReference>
<dbReference type="Proteomes" id="UP000294927">
    <property type="component" value="Unassembled WGS sequence"/>
</dbReference>
<dbReference type="PANTHER" id="PTHR10584">
    <property type="entry name" value="SUGAR KINASE"/>
    <property type="match status" value="1"/>
</dbReference>
<dbReference type="InterPro" id="IPR002139">
    <property type="entry name" value="Ribo/fructo_kinase"/>
</dbReference>
<dbReference type="PANTHER" id="PTHR10584:SF166">
    <property type="entry name" value="RIBOKINASE"/>
    <property type="match status" value="1"/>
</dbReference>
<gene>
    <name evidence="6" type="ORF">CLV71_103160</name>
</gene>